<reference evidence="1 2" key="1">
    <citation type="journal article" date="2015" name="Nature">
        <title>rRNA introns, odd ribosomes, and small enigmatic genomes across a large radiation of phyla.</title>
        <authorList>
            <person name="Brown C.T."/>
            <person name="Hug L.A."/>
            <person name="Thomas B.C."/>
            <person name="Sharon I."/>
            <person name="Castelle C.J."/>
            <person name="Singh A."/>
            <person name="Wilkins M.J."/>
            <person name="Williams K.H."/>
            <person name="Banfield J.F."/>
        </authorList>
    </citation>
    <scope>NUCLEOTIDE SEQUENCE [LARGE SCALE GENOMIC DNA]</scope>
</reference>
<evidence type="ECO:0000313" key="1">
    <source>
        <dbReference type="EMBL" id="KKP48058.1"/>
    </source>
</evidence>
<dbReference type="AlphaFoldDB" id="A0A0F9ZUK5"/>
<gene>
    <name evidence="1" type="ORF">UR38_C0002G0161</name>
</gene>
<accession>A0A0F9ZUK5</accession>
<evidence type="ECO:0000313" key="2">
    <source>
        <dbReference type="Proteomes" id="UP000033995"/>
    </source>
</evidence>
<proteinExistence type="predicted"/>
<comment type="caution">
    <text evidence="1">The sequence shown here is derived from an EMBL/GenBank/DDBJ whole genome shotgun (WGS) entry which is preliminary data.</text>
</comment>
<sequence length="481" mass="55598">MSQLKYHSQYIESRNRIIENTRIKRTDYREILNNHLQVIYGYKLLQPSDINSLSGVNFLLSSSRGGSSITVDILKQQAQSVSSVGKRILFLPGEQRPYFELAKLTPPFKKILSDRLDKSFINKEQVGYFLSELTSEIGYPVSQTTDLKGFAIAIYGRLLLQWPNINFGDPDNAIRTIELAIEKVSCVIDNTLIYKDEVVSREKLMNYIKLYFSKIDLRFYDSINSKIDTSSTVSFSQYGFFIEEPPFIIPSPWHFASINDLSTGILILKDPSDAWRIPFWKWIFNRIPLSYTHLTRNVYESINGLCEGWNFPYGYITTRSPQPIQIKGYTSIELPWTSWYVNYSTSDKVWKLLLSHQEVYLEKIVVQQWIDAHQSIINQVGNDLNYFRLSSNKYEDKIGFEWLRSEPIEAISQLCNIFEFELTSTLLKAAQQIAIHQVQVTPGTNGESNRWEKAPNRNMIALYANDPVVVDLSKKLGYSTK</sequence>
<name>A0A0F9ZUK5_9BACT</name>
<dbReference type="InterPro" id="IPR027417">
    <property type="entry name" value="P-loop_NTPase"/>
</dbReference>
<dbReference type="Gene3D" id="3.40.50.300">
    <property type="entry name" value="P-loop containing nucleotide triphosphate hydrolases"/>
    <property type="match status" value="1"/>
</dbReference>
<protein>
    <submittedName>
        <fullName evidence="1">Uncharacterized protein</fullName>
    </submittedName>
</protein>
<dbReference type="EMBL" id="LBOZ01000002">
    <property type="protein sequence ID" value="KKP48058.1"/>
    <property type="molecule type" value="Genomic_DNA"/>
</dbReference>
<organism evidence="1 2">
    <name type="scientific">Candidatus Woesebacteria bacterium GW2011_GWA2_33_28</name>
    <dbReference type="NCBI Taxonomy" id="1618561"/>
    <lineage>
        <taxon>Bacteria</taxon>
        <taxon>Candidatus Woeseibacteriota</taxon>
    </lineage>
</organism>
<dbReference type="Proteomes" id="UP000033995">
    <property type="component" value="Unassembled WGS sequence"/>
</dbReference>